<dbReference type="InterPro" id="IPR043502">
    <property type="entry name" value="DNA/RNA_pol_sf"/>
</dbReference>
<sequence length="415" mass="46621">MATRSKNGIHCPKRYPTLLLTHTEPRTVKKAMSDPAWLAAMKQEFDALLRNNTWTLVPLPSGRRPVGCKWVFRIKENSDGSVNKFKARLVAKGFHQQYGADYTETFSPVIKPITVRIILTLAISKSWSLQQLDVNNAFLNGLLEEEVYMIQPPGFEVSDKALVCKLNKALYGLKQAPRAWFDRLKATLPQFGFSSSKYDPSIFVYSNGSTLIYMLVYVDDIIVTGNKSSTIQSLVTKLNSVFSLKDLGTLDYFLGIEVKRHSDGSLLLSQQKYIRDLLVKTNLHEAKPMSSPMVAGCKLSKEGSATYVDPSHYRSIVGALQYATITRPDISFSVNKVCQFMSQPTDAHWTVVKHILRYLKGTISFGLHLQPVKTFLIPLQAYCDANWGSDSDDRRSTSGACVYLGPNLISWWAKK</sequence>
<keyword evidence="3" id="KW-1185">Reference proteome</keyword>
<proteinExistence type="predicted"/>
<dbReference type="InterPro" id="IPR013103">
    <property type="entry name" value="RVT_2"/>
</dbReference>
<dbReference type="PANTHER" id="PTHR11439:SF500">
    <property type="entry name" value="RNA-DIRECTED DNA POLYMERASE"/>
    <property type="match status" value="1"/>
</dbReference>
<organism evidence="2 3">
    <name type="scientific">Trifolium medium</name>
    <dbReference type="NCBI Taxonomy" id="97028"/>
    <lineage>
        <taxon>Eukaryota</taxon>
        <taxon>Viridiplantae</taxon>
        <taxon>Streptophyta</taxon>
        <taxon>Embryophyta</taxon>
        <taxon>Tracheophyta</taxon>
        <taxon>Spermatophyta</taxon>
        <taxon>Magnoliopsida</taxon>
        <taxon>eudicotyledons</taxon>
        <taxon>Gunneridae</taxon>
        <taxon>Pentapetalae</taxon>
        <taxon>rosids</taxon>
        <taxon>fabids</taxon>
        <taxon>Fabales</taxon>
        <taxon>Fabaceae</taxon>
        <taxon>Papilionoideae</taxon>
        <taxon>50 kb inversion clade</taxon>
        <taxon>NPAAA clade</taxon>
        <taxon>Hologalegina</taxon>
        <taxon>IRL clade</taxon>
        <taxon>Trifolieae</taxon>
        <taxon>Trifolium</taxon>
    </lineage>
</organism>
<feature type="domain" description="Reverse transcriptase Ty1/copia-type" evidence="1">
    <location>
        <begin position="51"/>
        <end position="294"/>
    </location>
</feature>
<dbReference type="PANTHER" id="PTHR11439">
    <property type="entry name" value="GAG-POL-RELATED RETROTRANSPOSON"/>
    <property type="match status" value="1"/>
</dbReference>
<evidence type="ECO:0000259" key="1">
    <source>
        <dbReference type="Pfam" id="PF07727"/>
    </source>
</evidence>
<dbReference type="SUPFAM" id="SSF56672">
    <property type="entry name" value="DNA/RNA polymerases"/>
    <property type="match status" value="1"/>
</dbReference>
<protein>
    <submittedName>
        <fullName evidence="2">Retrovirus-related Pol polyprotein from transposon TNT 1-94</fullName>
    </submittedName>
</protein>
<name>A0A392M4Q0_9FABA</name>
<dbReference type="EMBL" id="LXQA010003135">
    <property type="protein sequence ID" value="MCH82053.1"/>
    <property type="molecule type" value="Genomic_DNA"/>
</dbReference>
<comment type="caution">
    <text evidence="2">The sequence shown here is derived from an EMBL/GenBank/DDBJ whole genome shotgun (WGS) entry which is preliminary data.</text>
</comment>
<evidence type="ECO:0000313" key="2">
    <source>
        <dbReference type="EMBL" id="MCH82053.1"/>
    </source>
</evidence>
<dbReference type="Pfam" id="PF07727">
    <property type="entry name" value="RVT_2"/>
    <property type="match status" value="1"/>
</dbReference>
<accession>A0A392M4Q0</accession>
<dbReference type="AlphaFoldDB" id="A0A392M4Q0"/>
<dbReference type="Proteomes" id="UP000265520">
    <property type="component" value="Unassembled WGS sequence"/>
</dbReference>
<evidence type="ECO:0000313" key="3">
    <source>
        <dbReference type="Proteomes" id="UP000265520"/>
    </source>
</evidence>
<reference evidence="2 3" key="1">
    <citation type="journal article" date="2018" name="Front. Plant Sci.">
        <title>Red Clover (Trifolium pratense) and Zigzag Clover (T. medium) - A Picture of Genomic Similarities and Differences.</title>
        <authorList>
            <person name="Dluhosova J."/>
            <person name="Istvanek J."/>
            <person name="Nedelnik J."/>
            <person name="Repkova J."/>
        </authorList>
    </citation>
    <scope>NUCLEOTIDE SEQUENCE [LARGE SCALE GENOMIC DNA]</scope>
    <source>
        <strain evidence="3">cv. 10/8</strain>
        <tissue evidence="2">Leaf</tissue>
    </source>
</reference>
<gene>
    <name evidence="2" type="ORF">A2U01_0002849</name>
</gene>